<protein>
    <submittedName>
        <fullName evidence="2">Uncharacterized protein</fullName>
    </submittedName>
</protein>
<reference evidence="2 3" key="1">
    <citation type="submission" date="2011-08" db="EMBL/GenBank/DDBJ databases">
        <authorList>
            <person name="Kersulyte D."/>
            <person name="Choudhury A."/>
            <person name="Mukhopadhyay A.K."/>
            <person name="Nair G.B."/>
            <person name="Berg D.E."/>
        </authorList>
    </citation>
    <scope>NUCLEOTIDE SEQUENCE [LARGE SCALE GENOMIC DNA]</scope>
    <source>
        <strain evidence="3">SNT49</strain>
    </source>
</reference>
<dbReference type="Proteomes" id="UP000008534">
    <property type="component" value="Chromosome"/>
</dbReference>
<dbReference type="AlphaFoldDB" id="G2MC09"/>
<feature type="transmembrane region" description="Helical" evidence="1">
    <location>
        <begin position="32"/>
        <end position="48"/>
    </location>
</feature>
<dbReference type="KEGG" id="hen:HPSNT_04070"/>
<keyword evidence="1" id="KW-1133">Transmembrane helix</keyword>
<evidence type="ECO:0000313" key="3">
    <source>
        <dbReference type="Proteomes" id="UP000008534"/>
    </source>
</evidence>
<proteinExistence type="predicted"/>
<keyword evidence="1" id="KW-0472">Membrane</keyword>
<sequence length="52" mass="6188">MLKRLAKTAIKKRFIAYFRGLAFKKALEFLNFFYYAIFGSVILKLLFLKMGF</sequence>
<evidence type="ECO:0000313" key="2">
    <source>
        <dbReference type="EMBL" id="AEN16964.1"/>
    </source>
</evidence>
<gene>
    <name evidence="2" type="ORF">HPSNT_04070</name>
</gene>
<dbReference type="PATRIC" id="fig|1055530.4.peg.817"/>
<dbReference type="HOGENOM" id="CLU_208463_0_0_7"/>
<name>G2MC09_HELPX</name>
<accession>G2MC09</accession>
<dbReference type="RefSeq" id="WP_000919729.1">
    <property type="nucleotide sequence ID" value="NC_017376.1"/>
</dbReference>
<evidence type="ECO:0000256" key="1">
    <source>
        <dbReference type="SAM" id="Phobius"/>
    </source>
</evidence>
<keyword evidence="1" id="KW-0812">Transmembrane</keyword>
<dbReference type="EMBL" id="CP002983">
    <property type="protein sequence ID" value="AEN16964.1"/>
    <property type="molecule type" value="Genomic_DNA"/>
</dbReference>
<organism evidence="2 3">
    <name type="scientific">Helicobacter pylori SNT49</name>
    <dbReference type="NCBI Taxonomy" id="1055530"/>
    <lineage>
        <taxon>Bacteria</taxon>
        <taxon>Pseudomonadati</taxon>
        <taxon>Campylobacterota</taxon>
        <taxon>Epsilonproteobacteria</taxon>
        <taxon>Campylobacterales</taxon>
        <taxon>Helicobacteraceae</taxon>
        <taxon>Helicobacter</taxon>
    </lineage>
</organism>